<dbReference type="EMBL" id="BMKN01000002">
    <property type="protein sequence ID" value="GGE57426.1"/>
    <property type="molecule type" value="Genomic_DNA"/>
</dbReference>
<name>A0A917EMR1_9RHOB</name>
<dbReference type="AlphaFoldDB" id="A0A917EMR1"/>
<feature type="compositionally biased region" description="Basic and acidic residues" evidence="1">
    <location>
        <begin position="136"/>
        <end position="150"/>
    </location>
</feature>
<accession>A0A917EMR1</accession>
<dbReference type="SUPFAM" id="SSF52540">
    <property type="entry name" value="P-loop containing nucleoside triphosphate hydrolases"/>
    <property type="match status" value="1"/>
</dbReference>
<dbReference type="InterPro" id="IPR001650">
    <property type="entry name" value="Helicase_C-like"/>
</dbReference>
<feature type="compositionally biased region" description="Acidic residues" evidence="1">
    <location>
        <begin position="119"/>
        <end position="131"/>
    </location>
</feature>
<comment type="caution">
    <text evidence="3">The sequence shown here is derived from an EMBL/GenBank/DDBJ whole genome shotgun (WGS) entry which is preliminary data.</text>
</comment>
<gene>
    <name evidence="3" type="ORF">GCM10011517_26520</name>
</gene>
<evidence type="ECO:0000313" key="4">
    <source>
        <dbReference type="Proteomes" id="UP000606730"/>
    </source>
</evidence>
<sequence length="1109" mass="122534">MPGRDDIVEWLERKIVGPGLGIPDDEHGWEREVIEGRMSLAYMQGMLYPRSSAQSGDTGGDDEGENTDGGGFETSDDPLAMATALMPASMGITFCVSRETEFEIVVEGALYHKVDGVGEVENDLPDRDSDENAAGKGDKSNSSECWKRHPIEPSRLPLKAGESLAEPKKCLAEMASISILPRKLPDDRWLMTVSLSNDNEAGRPDPSKTIYQAKLSVVPKSGTIAPYPTGEYLPPSEEERELQVIYGTHEVYAVGHGVSADWELDAAGNCIRVCTQGMPIAHVWRPRFDQLIIREGEAPFADTEIFNLSFLASGKAGRRVLGERLKKFVAFYEEWIGAQEDIDVPTRLQVDADRILSRCRRSAARMHEGVVLLSQDEEVFKAFTLANKAMLMSMSHFARASGAARNDGKQGPFELGEAETGEIDYLSNTKPSWRAFQLAFILQLLPSLCDGQHEDRDAVDVIWFPTGGGKTEAYLLAAALELIRRRLVAGDAGGGTSVINRYTYRFLTSDQFQRTAGMICALEKLRRDLAIEGDRSLGETEFSIGLFVGGEVSPNRITDSYGSGAYQWCLELYDAKQPRADNPFPIESCPCCGTLLVPGVERRLPDGQIDETYFGFLASQRDFVIRCPEEDCDFHEGIPAYIVDEQILESPPSFLLGTIDKFAMIPWKENGGRILGVGTTNHPPSLIIQDELHLISGPLGTLAGIYEAAFETLMRSGSGASPKVIAATATIRNAGAQCRRIYGREGVVFPSPGLSANDSFFSSMDVGNTDRSRLYVGLMGQGLRSTVAVSWAMAAILQAVQELEKDDRLTAKELDAYWSLVAYHNSKRELGRIANATRDEIPARLKVYATAEDVERSTDFHVLELKAHAETPIPVARQLLGQRHDPPESPAIDIVPCTNIISVGVDINRLGLMLVNGQPKLTAEYIQASSRVGRGDVPGLVFTCFSPSKPRDRSHYEAFRTFHERFYSYVEPTSVTPGSIPAIERALHAALVTAIRHGTSYKSNAGASKFEPSDKRVADIIDILLSRLQAAYDAPEDREIRDRLAKKLNHRIEQWLEWTKVHKDLRYSASRGQQQAALLRRFEDKLIDGVGWHTLQSMRHVDSEIKLKA</sequence>
<protein>
    <recommendedName>
        <fullName evidence="2">Helicase C-terminal domain-containing protein</fullName>
    </recommendedName>
</protein>
<evidence type="ECO:0000313" key="3">
    <source>
        <dbReference type="EMBL" id="GGE57426.1"/>
    </source>
</evidence>
<feature type="region of interest" description="Disordered" evidence="1">
    <location>
        <begin position="50"/>
        <end position="77"/>
    </location>
</feature>
<feature type="region of interest" description="Disordered" evidence="1">
    <location>
        <begin position="119"/>
        <end position="150"/>
    </location>
</feature>
<keyword evidence="4" id="KW-1185">Reference proteome</keyword>
<dbReference type="PROSITE" id="PS51194">
    <property type="entry name" value="HELICASE_CTER"/>
    <property type="match status" value="1"/>
</dbReference>
<reference evidence="3" key="2">
    <citation type="submission" date="2020-09" db="EMBL/GenBank/DDBJ databases">
        <authorList>
            <person name="Sun Q."/>
            <person name="Zhou Y."/>
        </authorList>
    </citation>
    <scope>NUCLEOTIDE SEQUENCE</scope>
    <source>
        <strain evidence="3">CGMCC 1.16012</strain>
    </source>
</reference>
<dbReference type="InterPro" id="IPR027417">
    <property type="entry name" value="P-loop_NTPase"/>
</dbReference>
<proteinExistence type="predicted"/>
<dbReference type="Gene3D" id="3.40.50.300">
    <property type="entry name" value="P-loop containing nucleotide triphosphate hydrolases"/>
    <property type="match status" value="1"/>
</dbReference>
<evidence type="ECO:0000259" key="2">
    <source>
        <dbReference type="PROSITE" id="PS51194"/>
    </source>
</evidence>
<reference evidence="3" key="1">
    <citation type="journal article" date="2014" name="Int. J. Syst. Evol. Microbiol.">
        <title>Complete genome sequence of Corynebacterium casei LMG S-19264T (=DSM 44701T), isolated from a smear-ripened cheese.</title>
        <authorList>
            <consortium name="US DOE Joint Genome Institute (JGI-PGF)"/>
            <person name="Walter F."/>
            <person name="Albersmeier A."/>
            <person name="Kalinowski J."/>
            <person name="Ruckert C."/>
        </authorList>
    </citation>
    <scope>NUCLEOTIDE SEQUENCE</scope>
    <source>
        <strain evidence="3">CGMCC 1.16012</strain>
    </source>
</reference>
<dbReference type="Proteomes" id="UP000606730">
    <property type="component" value="Unassembled WGS sequence"/>
</dbReference>
<evidence type="ECO:0000256" key="1">
    <source>
        <dbReference type="SAM" id="MobiDB-lite"/>
    </source>
</evidence>
<organism evidence="3 4">
    <name type="scientific">Actibacterium pelagium</name>
    <dbReference type="NCBI Taxonomy" id="2029103"/>
    <lineage>
        <taxon>Bacteria</taxon>
        <taxon>Pseudomonadati</taxon>
        <taxon>Pseudomonadota</taxon>
        <taxon>Alphaproteobacteria</taxon>
        <taxon>Rhodobacterales</taxon>
        <taxon>Roseobacteraceae</taxon>
        <taxon>Actibacterium</taxon>
    </lineage>
</organism>
<feature type="domain" description="Helicase C-terminal" evidence="2">
    <location>
        <begin position="795"/>
        <end position="981"/>
    </location>
</feature>